<keyword evidence="1" id="KW-0812">Transmembrane</keyword>
<feature type="transmembrane region" description="Helical" evidence="1">
    <location>
        <begin position="141"/>
        <end position="162"/>
    </location>
</feature>
<protein>
    <recommendedName>
        <fullName evidence="4">Energy-coupling factor transport system substrate-specific component</fullName>
    </recommendedName>
</protein>
<gene>
    <name evidence="2" type="ORF">JHL18_04975</name>
</gene>
<dbReference type="EMBL" id="JAENHN010000010">
    <property type="protein sequence ID" value="MBK1809995.1"/>
    <property type="molecule type" value="Genomic_DNA"/>
</dbReference>
<keyword evidence="1" id="KW-1133">Transmembrane helix</keyword>
<feature type="transmembrane region" description="Helical" evidence="1">
    <location>
        <begin position="12"/>
        <end position="31"/>
    </location>
</feature>
<keyword evidence="1" id="KW-0472">Membrane</keyword>
<sequence length="180" mass="19457">MKNYAGKLTSIAVTVALLIVGGGFIYTLSYMFGGAQAFKVILMSLYFSILLYLLIVRSPEIGTLSMLSVVLGVLLSVFSPIMTLAIVSTGVLSDICSYLLFKGYGTGKKLIVSVAFYPLFSVVTSLFLMSKLTSKLAMDSLWIIYILGGLGAFILGIVGGYLGSYLDKKYIHVKDLKKVT</sequence>
<evidence type="ECO:0000256" key="1">
    <source>
        <dbReference type="SAM" id="Phobius"/>
    </source>
</evidence>
<feature type="transmembrane region" description="Helical" evidence="1">
    <location>
        <begin position="67"/>
        <end position="90"/>
    </location>
</feature>
<proteinExistence type="predicted"/>
<feature type="transmembrane region" description="Helical" evidence="1">
    <location>
        <begin position="110"/>
        <end position="129"/>
    </location>
</feature>
<dbReference type="Proteomes" id="UP000596739">
    <property type="component" value="Unassembled WGS sequence"/>
</dbReference>
<reference evidence="3" key="1">
    <citation type="submission" date="2021-01" db="EMBL/GenBank/DDBJ databases">
        <title>Genome public.</title>
        <authorList>
            <person name="Liu C."/>
            <person name="Sun Q."/>
        </authorList>
    </citation>
    <scope>NUCLEOTIDE SEQUENCE [LARGE SCALE GENOMIC DNA]</scope>
    <source>
        <strain evidence="3">YIM B02505</strain>
    </source>
</reference>
<feature type="transmembrane region" description="Helical" evidence="1">
    <location>
        <begin position="37"/>
        <end position="55"/>
    </location>
</feature>
<evidence type="ECO:0000313" key="2">
    <source>
        <dbReference type="EMBL" id="MBK1809995.1"/>
    </source>
</evidence>
<evidence type="ECO:0008006" key="4">
    <source>
        <dbReference type="Google" id="ProtNLM"/>
    </source>
</evidence>
<name>A0ABS1EKX9_9CLOT</name>
<keyword evidence="3" id="KW-1185">Reference proteome</keyword>
<comment type="caution">
    <text evidence="2">The sequence shown here is derived from an EMBL/GenBank/DDBJ whole genome shotgun (WGS) entry which is preliminary data.</text>
</comment>
<dbReference type="RefSeq" id="WP_200266726.1">
    <property type="nucleotide sequence ID" value="NZ_JAENHN010000010.1"/>
</dbReference>
<evidence type="ECO:0000313" key="3">
    <source>
        <dbReference type="Proteomes" id="UP000596739"/>
    </source>
</evidence>
<accession>A0ABS1EKX9</accession>
<organism evidence="2 3">
    <name type="scientific">Clostridium yunnanense</name>
    <dbReference type="NCBI Taxonomy" id="2800325"/>
    <lineage>
        <taxon>Bacteria</taxon>
        <taxon>Bacillati</taxon>
        <taxon>Bacillota</taxon>
        <taxon>Clostridia</taxon>
        <taxon>Eubacteriales</taxon>
        <taxon>Clostridiaceae</taxon>
        <taxon>Clostridium</taxon>
    </lineage>
</organism>